<feature type="domain" description="Rhodopsin" evidence="8">
    <location>
        <begin position="37"/>
        <end position="277"/>
    </location>
</feature>
<keyword evidence="3 7" id="KW-1133">Transmembrane helix</keyword>
<evidence type="ECO:0000256" key="6">
    <source>
        <dbReference type="SAM" id="MobiDB-lite"/>
    </source>
</evidence>
<reference evidence="9" key="1">
    <citation type="submission" date="2018-02" db="EMBL/GenBank/DDBJ databases">
        <authorList>
            <person name="Silar P."/>
        </authorList>
    </citation>
    <scope>NUCLEOTIDE SEQUENCE [LARGE SCALE GENOMIC DNA]</scope>
    <source>
        <strain evidence="9">T</strain>
    </source>
</reference>
<accession>A0ABY6RT50</accession>
<dbReference type="Proteomes" id="UP000280685">
    <property type="component" value="Chromosome 1"/>
</dbReference>
<proteinExistence type="inferred from homology"/>
<comment type="subcellular location">
    <subcellularLocation>
        <location evidence="1">Membrane</location>
        <topology evidence="1">Multi-pass membrane protein</topology>
    </subcellularLocation>
</comment>
<feature type="compositionally biased region" description="Polar residues" evidence="6">
    <location>
        <begin position="326"/>
        <end position="342"/>
    </location>
</feature>
<evidence type="ECO:0000256" key="3">
    <source>
        <dbReference type="ARBA" id="ARBA00022989"/>
    </source>
</evidence>
<dbReference type="PANTHER" id="PTHR33048:SF55">
    <property type="entry name" value="INTEGRAL MEMBRANE PROTEIN"/>
    <property type="match status" value="1"/>
</dbReference>
<evidence type="ECO:0000313" key="9">
    <source>
        <dbReference type="EMBL" id="VBB71397.1"/>
    </source>
</evidence>
<sequence length="364" mass="40187">MFNVDVPDNTKSPENIASNVILASVLAPVFAIIFVILRLYTARSILRVSQKDDWLILIAVILSVLYSATLIAMTKFGLGYHIFYLFHSNTWRGKTLLLLAGFPAAITSNLSVLFIKCSILVFYLRFSTTRILNHVIYVMLVIVVIANSLAAFGVLFTCQPMSSFWDGKVKGTCINRDAWYGWLVILNCVTDFILLVLPLWLLAPLKIGFSQKAAIAAILGTGGFVVGISIFRVVVVSQGWDKYDFTYRFAINYIWSVIETNVAIICACAPTLRALVGRYVPSLLQFSARRDPLALYTIPVSHVAAAQRPRPAPRSQDDEIERSSNHENYVSGSSAQLTSNFGSKLFGPASDRASSRGKSDHTAS</sequence>
<feature type="transmembrane region" description="Helical" evidence="7">
    <location>
        <begin position="179"/>
        <end position="201"/>
    </location>
</feature>
<feature type="compositionally biased region" description="Basic and acidic residues" evidence="6">
    <location>
        <begin position="353"/>
        <end position="364"/>
    </location>
</feature>
<dbReference type="InterPro" id="IPR049326">
    <property type="entry name" value="Rhodopsin_dom_fungi"/>
</dbReference>
<dbReference type="Pfam" id="PF20684">
    <property type="entry name" value="Fung_rhodopsin"/>
    <property type="match status" value="1"/>
</dbReference>
<dbReference type="EMBL" id="LR026964">
    <property type="protein sequence ID" value="VBB71397.1"/>
    <property type="molecule type" value="Genomic_DNA"/>
</dbReference>
<keyword evidence="4 7" id="KW-0472">Membrane</keyword>
<evidence type="ECO:0000313" key="10">
    <source>
        <dbReference type="Proteomes" id="UP000280685"/>
    </source>
</evidence>
<evidence type="ECO:0000256" key="2">
    <source>
        <dbReference type="ARBA" id="ARBA00022692"/>
    </source>
</evidence>
<feature type="transmembrane region" description="Helical" evidence="7">
    <location>
        <begin position="213"/>
        <end position="233"/>
    </location>
</feature>
<comment type="similarity">
    <text evidence="5">Belongs to the SAT4 family.</text>
</comment>
<evidence type="ECO:0000259" key="8">
    <source>
        <dbReference type="Pfam" id="PF20684"/>
    </source>
</evidence>
<evidence type="ECO:0000256" key="1">
    <source>
        <dbReference type="ARBA" id="ARBA00004141"/>
    </source>
</evidence>
<organism evidence="9 10">
    <name type="scientific">Podospora comata</name>
    <dbReference type="NCBI Taxonomy" id="48703"/>
    <lineage>
        <taxon>Eukaryota</taxon>
        <taxon>Fungi</taxon>
        <taxon>Dikarya</taxon>
        <taxon>Ascomycota</taxon>
        <taxon>Pezizomycotina</taxon>
        <taxon>Sordariomycetes</taxon>
        <taxon>Sordariomycetidae</taxon>
        <taxon>Sordariales</taxon>
        <taxon>Podosporaceae</taxon>
        <taxon>Podospora</taxon>
    </lineage>
</organism>
<feature type="transmembrane region" description="Helical" evidence="7">
    <location>
        <begin position="20"/>
        <end position="42"/>
    </location>
</feature>
<feature type="transmembrane region" description="Helical" evidence="7">
    <location>
        <begin position="253"/>
        <end position="276"/>
    </location>
</feature>
<protein>
    <recommendedName>
        <fullName evidence="8">Rhodopsin domain-containing protein</fullName>
    </recommendedName>
</protein>
<feature type="region of interest" description="Disordered" evidence="6">
    <location>
        <begin position="306"/>
        <end position="364"/>
    </location>
</feature>
<gene>
    <name evidence="9" type="ORF">PODCO_100050</name>
</gene>
<keyword evidence="10" id="KW-1185">Reference proteome</keyword>
<evidence type="ECO:0000256" key="4">
    <source>
        <dbReference type="ARBA" id="ARBA00023136"/>
    </source>
</evidence>
<feature type="transmembrane region" description="Helical" evidence="7">
    <location>
        <begin position="135"/>
        <end position="156"/>
    </location>
</feature>
<name>A0ABY6RT50_PODCO</name>
<keyword evidence="2 7" id="KW-0812">Transmembrane</keyword>
<feature type="transmembrane region" description="Helical" evidence="7">
    <location>
        <begin position="96"/>
        <end position="123"/>
    </location>
</feature>
<feature type="transmembrane region" description="Helical" evidence="7">
    <location>
        <begin position="54"/>
        <end position="76"/>
    </location>
</feature>
<dbReference type="InterPro" id="IPR052337">
    <property type="entry name" value="SAT4-like"/>
</dbReference>
<dbReference type="PANTHER" id="PTHR33048">
    <property type="entry name" value="PTH11-LIKE INTEGRAL MEMBRANE PROTEIN (AFU_ORTHOLOGUE AFUA_5G11245)"/>
    <property type="match status" value="1"/>
</dbReference>
<evidence type="ECO:0000256" key="5">
    <source>
        <dbReference type="ARBA" id="ARBA00038359"/>
    </source>
</evidence>
<feature type="compositionally biased region" description="Basic and acidic residues" evidence="6">
    <location>
        <begin position="315"/>
        <end position="325"/>
    </location>
</feature>
<evidence type="ECO:0000256" key="7">
    <source>
        <dbReference type="SAM" id="Phobius"/>
    </source>
</evidence>